<feature type="region of interest" description="Disordered" evidence="1">
    <location>
        <begin position="314"/>
        <end position="407"/>
    </location>
</feature>
<dbReference type="CTD" id="3587"/>
<organism evidence="5 6">
    <name type="scientific">Lates calcarifer</name>
    <name type="common">Barramundi</name>
    <name type="synonym">Holocentrus calcarifer</name>
    <dbReference type="NCBI Taxonomy" id="8187"/>
    <lineage>
        <taxon>Eukaryota</taxon>
        <taxon>Metazoa</taxon>
        <taxon>Chordata</taxon>
        <taxon>Craniata</taxon>
        <taxon>Vertebrata</taxon>
        <taxon>Euteleostomi</taxon>
        <taxon>Actinopterygii</taxon>
        <taxon>Neopterygii</taxon>
        <taxon>Teleostei</taxon>
        <taxon>Neoteleostei</taxon>
        <taxon>Acanthomorphata</taxon>
        <taxon>Carangaria</taxon>
        <taxon>Carangaria incertae sedis</taxon>
        <taxon>Centropomidae</taxon>
        <taxon>Lates</taxon>
    </lineage>
</organism>
<feature type="compositionally biased region" description="Basic and acidic residues" evidence="1">
    <location>
        <begin position="375"/>
        <end position="390"/>
    </location>
</feature>
<dbReference type="InterPro" id="IPR015373">
    <property type="entry name" value="Interferon/interleukin_rcp_dom"/>
</dbReference>
<keyword evidence="7 8" id="KW-0675">Receptor</keyword>
<dbReference type="SUPFAM" id="SSF49265">
    <property type="entry name" value="Fibronectin type III"/>
    <property type="match status" value="2"/>
</dbReference>
<gene>
    <name evidence="5 7 8" type="primary">il10ra</name>
</gene>
<dbReference type="InterPro" id="IPR050650">
    <property type="entry name" value="Type-II_Cytokine-TF_Rcpt"/>
</dbReference>
<dbReference type="GO" id="GO:0004896">
    <property type="term" value="F:cytokine receptor activity"/>
    <property type="evidence" value="ECO:0007669"/>
    <property type="project" value="TreeGrafter"/>
</dbReference>
<dbReference type="OrthoDB" id="8805892at2759"/>
<keyword evidence="2" id="KW-0812">Transmembrane</keyword>
<dbReference type="PANTHER" id="PTHR20859:SF94">
    <property type="entry name" value="CYTOKINE RECEPTOR FAMILY MEMBER B7"/>
    <property type="match status" value="1"/>
</dbReference>
<evidence type="ECO:0000259" key="4">
    <source>
        <dbReference type="PROSITE" id="PS50853"/>
    </source>
</evidence>
<evidence type="ECO:0000313" key="6">
    <source>
        <dbReference type="Proteomes" id="UP000314980"/>
    </source>
</evidence>
<evidence type="ECO:0000256" key="3">
    <source>
        <dbReference type="SAM" id="SignalP"/>
    </source>
</evidence>
<feature type="transmembrane region" description="Helical" evidence="2">
    <location>
        <begin position="231"/>
        <end position="259"/>
    </location>
</feature>
<feature type="compositionally biased region" description="Polar residues" evidence="1">
    <location>
        <begin position="329"/>
        <end position="345"/>
    </location>
</feature>
<dbReference type="Ensembl" id="ENSLCAT00010036266.1">
    <property type="protein sequence ID" value="ENSLCAP00010035430.1"/>
    <property type="gene ID" value="ENSLCAG00010016617.1"/>
</dbReference>
<dbReference type="Proteomes" id="UP000694890">
    <property type="component" value="Linkage group LG21"/>
</dbReference>
<dbReference type="Proteomes" id="UP000314980">
    <property type="component" value="Unassembled WGS sequence"/>
</dbReference>
<proteinExistence type="predicted"/>
<reference evidence="6" key="1">
    <citation type="submission" date="2015-09" db="EMBL/GenBank/DDBJ databases">
        <authorList>
            <person name="Sai Rama Sridatta P."/>
        </authorList>
    </citation>
    <scope>NUCLEOTIDE SEQUENCE [LARGE SCALE GENOMIC DNA]</scope>
</reference>
<dbReference type="PROSITE" id="PS50853">
    <property type="entry name" value="FN3"/>
    <property type="match status" value="1"/>
</dbReference>
<dbReference type="Gene3D" id="2.60.40.10">
    <property type="entry name" value="Immunoglobulins"/>
    <property type="match status" value="1"/>
</dbReference>
<evidence type="ECO:0000256" key="2">
    <source>
        <dbReference type="SAM" id="Phobius"/>
    </source>
</evidence>
<protein>
    <submittedName>
        <fullName evidence="5">Interleukin 10 receptor, alpha</fullName>
    </submittedName>
    <submittedName>
        <fullName evidence="7 8">Interleukin-10 receptor subunit alpha</fullName>
    </submittedName>
</protein>
<dbReference type="InterPro" id="IPR013783">
    <property type="entry name" value="Ig-like_fold"/>
</dbReference>
<keyword evidence="2" id="KW-0472">Membrane</keyword>
<accession>A0A4W6EDZ3</accession>
<evidence type="ECO:0000313" key="5">
    <source>
        <dbReference type="Ensembl" id="ENSLCAP00010035430.1"/>
    </source>
</evidence>
<evidence type="ECO:0000313" key="7">
    <source>
        <dbReference type="RefSeq" id="XP_018549486.1"/>
    </source>
</evidence>
<dbReference type="Pfam" id="PF09294">
    <property type="entry name" value="Interfer-bind"/>
    <property type="match status" value="1"/>
</dbReference>
<reference evidence="7 8" key="2">
    <citation type="submission" date="2025-04" db="UniProtKB">
        <authorList>
            <consortium name="RefSeq"/>
        </authorList>
    </citation>
    <scope>IDENTIFICATION</scope>
    <source>
        <tissue evidence="7 8">Brain</tissue>
    </source>
</reference>
<feature type="signal peptide" evidence="3">
    <location>
        <begin position="1"/>
        <end position="31"/>
    </location>
</feature>
<dbReference type="KEGG" id="lcf:108895270"/>
<dbReference type="GO" id="GO:0005886">
    <property type="term" value="C:plasma membrane"/>
    <property type="evidence" value="ECO:0007669"/>
    <property type="project" value="TreeGrafter"/>
</dbReference>
<dbReference type="GeneID" id="108895270"/>
<reference evidence="5" key="3">
    <citation type="submission" date="2025-05" db="UniProtKB">
        <authorList>
            <consortium name="Ensembl"/>
        </authorList>
    </citation>
    <scope>IDENTIFICATION</scope>
</reference>
<name>A0A4W6EDZ3_LATCA</name>
<evidence type="ECO:0000256" key="1">
    <source>
        <dbReference type="SAM" id="MobiDB-lite"/>
    </source>
</evidence>
<evidence type="ECO:0000313" key="8">
    <source>
        <dbReference type="RefSeq" id="XP_018549487.1"/>
    </source>
</evidence>
<dbReference type="AlphaFoldDB" id="A0A4W6EDZ3"/>
<dbReference type="InParanoid" id="A0A4W6EDZ3"/>
<dbReference type="STRING" id="8187.ENSLCAP00010035430"/>
<dbReference type="Pfam" id="PF01108">
    <property type="entry name" value="Tissue_fac"/>
    <property type="match status" value="1"/>
</dbReference>
<dbReference type="RefSeq" id="XP_018549486.1">
    <property type="nucleotide sequence ID" value="XM_018693970.2"/>
</dbReference>
<keyword evidence="6" id="KW-1185">Reference proteome</keyword>
<dbReference type="RefSeq" id="XP_018549487.1">
    <property type="nucleotide sequence ID" value="XM_018693971.2"/>
</dbReference>
<keyword evidence="2" id="KW-1133">Transmembrane helix</keyword>
<sequence length="577" mass="63727">MVTFLRIPKMDMNNKTLVLLFIIIFINSVSGANVPPPDTLMVNILDGEVIIYWNPPKNAPSNSTYNVEMGKYNGDWGEVESCMGITRTYCDLTSLIHDNSIYKVKIQLVTRDGKSQWISKKVRPNESKLQPPSFTLLATSSTLSIYVHQKPILNKLFPYGLTYTIYLDEIGEDNKTTTAYLKDDVDQRSKTFSSLQWGKQYCVSMKVEGNGALPASNMSPKQCLLLPEQEWFIIAVISLSILGVLAIIAINAIVLMCYLRRPEKTPAALKSPISHWLPLSVGEGTMEVVTDKGWFLSSYRAEVKNSVKDSVPHVTVTVDNGEEDRRTSMDSGLSMESNSTSNNGGSPLMRQEDSGCGSLGGPESSTSSQTDYPLQDERTDTDTVRKREDSGVGLGCQLDPSSMNMDGQDSGLLKEPILRGNYRTQSPSAVNRVCDDDETFKQILPETVLAEVVTGYRAGPQLCICSGAGQCTWCHRQGHFGSEVIKQYRALCIENGPLSSKCDFVDSYKAGLTFSNYSKKSQMDTVIMDDLKKTFTQIEETFPLLTSLSALPLVEGGHDLNMNNVSLSLCDVQLTTD</sequence>
<dbReference type="CDD" id="cd00063">
    <property type="entry name" value="FN3"/>
    <property type="match status" value="1"/>
</dbReference>
<keyword evidence="3" id="KW-0732">Signal</keyword>
<dbReference type="GeneTree" id="ENSGT00510000054245"/>
<feature type="compositionally biased region" description="Polar residues" evidence="1">
    <location>
        <begin position="363"/>
        <end position="372"/>
    </location>
</feature>
<dbReference type="PANTHER" id="PTHR20859">
    <property type="entry name" value="INTERFERON/INTERLEUKIN RECEPTOR"/>
    <property type="match status" value="1"/>
</dbReference>
<dbReference type="InterPro" id="IPR036116">
    <property type="entry name" value="FN3_sf"/>
</dbReference>
<feature type="chain" id="PRO_5044613417" evidence="3">
    <location>
        <begin position="32"/>
        <end position="577"/>
    </location>
</feature>
<feature type="domain" description="Fibronectin type-III" evidence="4">
    <location>
        <begin position="35"/>
        <end position="132"/>
    </location>
</feature>
<dbReference type="InterPro" id="IPR003961">
    <property type="entry name" value="FN3_dom"/>
</dbReference>